<evidence type="ECO:0000313" key="1">
    <source>
        <dbReference type="EMBL" id="KAH9809329.1"/>
    </source>
</evidence>
<dbReference type="AlphaFoldDB" id="A0A9W7SI05"/>
<dbReference type="PANTHER" id="PTHR35368">
    <property type="entry name" value="HYDROPEROXIDE REDUCTASE"/>
    <property type="match status" value="1"/>
</dbReference>
<reference evidence="1 2" key="2">
    <citation type="journal article" date="2021" name="Curr. Genet.">
        <title>Genetic response to nitrogen starvation in the aggressive Eucalyptus foliar pathogen Teratosphaeria destructans.</title>
        <authorList>
            <person name="Havenga M."/>
            <person name="Wingfield B.D."/>
            <person name="Wingfield M.J."/>
            <person name="Dreyer L.L."/>
            <person name="Roets F."/>
            <person name="Aylward J."/>
        </authorList>
    </citation>
    <scope>NUCLEOTIDE SEQUENCE [LARGE SCALE GENOMIC DNA]</scope>
    <source>
        <strain evidence="1">CMW44962</strain>
    </source>
</reference>
<dbReference type="Pfam" id="PF02566">
    <property type="entry name" value="OsmC"/>
    <property type="match status" value="1"/>
</dbReference>
<organism evidence="1 2">
    <name type="scientific">Teratosphaeria destructans</name>
    <dbReference type="NCBI Taxonomy" id="418781"/>
    <lineage>
        <taxon>Eukaryota</taxon>
        <taxon>Fungi</taxon>
        <taxon>Dikarya</taxon>
        <taxon>Ascomycota</taxon>
        <taxon>Pezizomycotina</taxon>
        <taxon>Dothideomycetes</taxon>
        <taxon>Dothideomycetidae</taxon>
        <taxon>Mycosphaerellales</taxon>
        <taxon>Teratosphaeriaceae</taxon>
        <taxon>Teratosphaeria</taxon>
    </lineage>
</organism>
<evidence type="ECO:0000313" key="2">
    <source>
        <dbReference type="Proteomes" id="UP001138500"/>
    </source>
</evidence>
<sequence length="177" mass="19403">MLNRRISKTYPCATSSDILRRHFSQAPHRAAKIPFRVSGTGSGVAQAVRTQGSPHTIQTDAYPAFGGADSAPSPLHYNLTALSSCTQVTGSIVARDHGIALRDWQVTVKGVLDPAVLVAGERGNANWESIQVVVAVRTDAKDEKAFERFAEETERRCPVTQLFKRSGVVWKSEWKQI</sequence>
<reference evidence="1 2" key="1">
    <citation type="journal article" date="2018" name="IMA Fungus">
        <title>IMA Genome-F 10: Nine draft genome sequences of Claviceps purpurea s.lat., including C. arundinis, C. humidiphila, and C. cf. spartinae, pseudomolecules for the pitch canker pathogen Fusarium circinatum, draft genome of Davidsoniella eucalypti, Grosmannia galeiformis, Quambalaria eucalypti, and Teratosphaeria destructans.</title>
        <authorList>
            <person name="Wingfield B.D."/>
            <person name="Liu M."/>
            <person name="Nguyen H.D."/>
            <person name="Lane F.A."/>
            <person name="Morgan S.W."/>
            <person name="De Vos L."/>
            <person name="Wilken P.M."/>
            <person name="Duong T.A."/>
            <person name="Aylward J."/>
            <person name="Coetzee M.P."/>
            <person name="Dadej K."/>
            <person name="De Beer Z.W."/>
            <person name="Findlay W."/>
            <person name="Havenga M."/>
            <person name="Kolarik M."/>
            <person name="Menzies J.G."/>
            <person name="Naidoo K."/>
            <person name="Pochopski O."/>
            <person name="Shoukouhi P."/>
            <person name="Santana Q.C."/>
            <person name="Seifert K.A."/>
            <person name="Soal N."/>
            <person name="Steenkamp E.T."/>
            <person name="Tatham C.T."/>
            <person name="van der Nest M.A."/>
            <person name="Wingfield M.J."/>
        </authorList>
    </citation>
    <scope>NUCLEOTIDE SEQUENCE [LARGE SCALE GENOMIC DNA]</scope>
    <source>
        <strain evidence="1">CMW44962</strain>
    </source>
</reference>
<dbReference type="SUPFAM" id="SSF82784">
    <property type="entry name" value="OsmC-like"/>
    <property type="match status" value="1"/>
</dbReference>
<protein>
    <submittedName>
        <fullName evidence="1">OsmC family protein</fullName>
    </submittedName>
</protein>
<dbReference type="Gene3D" id="3.30.300.20">
    <property type="match status" value="1"/>
</dbReference>
<proteinExistence type="predicted"/>
<dbReference type="PANTHER" id="PTHR35368:SF1">
    <property type="entry name" value="HYDROPEROXIDE REDUCTASE"/>
    <property type="match status" value="1"/>
</dbReference>
<dbReference type="Proteomes" id="UP001138500">
    <property type="component" value="Unassembled WGS sequence"/>
</dbReference>
<dbReference type="InterPro" id="IPR052924">
    <property type="entry name" value="OsmC/Ohr_hydroprdx_reductase"/>
</dbReference>
<name>A0A9W7SI05_9PEZI</name>
<dbReference type="OrthoDB" id="3906254at2759"/>
<accession>A0A9W7SI05</accession>
<keyword evidence="2" id="KW-1185">Reference proteome</keyword>
<dbReference type="EMBL" id="RIBY02002567">
    <property type="protein sequence ID" value="KAH9809329.1"/>
    <property type="molecule type" value="Genomic_DNA"/>
</dbReference>
<dbReference type="InterPro" id="IPR003718">
    <property type="entry name" value="OsmC/Ohr_fam"/>
</dbReference>
<dbReference type="InterPro" id="IPR036102">
    <property type="entry name" value="OsmC/Ohrsf"/>
</dbReference>
<dbReference type="InterPro" id="IPR015946">
    <property type="entry name" value="KH_dom-like_a/b"/>
</dbReference>
<comment type="caution">
    <text evidence="1">The sequence shown here is derived from an EMBL/GenBank/DDBJ whole genome shotgun (WGS) entry which is preliminary data.</text>
</comment>
<gene>
    <name evidence="1" type="ORF">Tdes44962_MAKER06190</name>
</gene>